<dbReference type="EMBL" id="FORF01000007">
    <property type="protein sequence ID" value="SFI85378.1"/>
    <property type="molecule type" value="Genomic_DNA"/>
</dbReference>
<dbReference type="Proteomes" id="UP000242763">
    <property type="component" value="Unassembled WGS sequence"/>
</dbReference>
<feature type="domain" description="N-acetyltransferase" evidence="1">
    <location>
        <begin position="4"/>
        <end position="153"/>
    </location>
</feature>
<name>A0A1I3LKU9_9HYPH</name>
<keyword evidence="3" id="KW-1185">Reference proteome</keyword>
<protein>
    <submittedName>
        <fullName evidence="2">Putative acetyltransferase</fullName>
    </submittedName>
</protein>
<sequence>MSGLTIRAARDGDREAIRWLCEEAFGQPSEGKLVDALVADGDDVLELVAEKNGQIVGHVLFSTLMVESQNRSYSAVALAPLAVSPTVQKQGIGSALVDEAHRQLRLAGETLSVVLGDAAYYGRFGYTHARAASFDCEWQGEHLQALDWSADAPTKGKLVYAAAFSAL</sequence>
<keyword evidence="2" id="KW-0808">Transferase</keyword>
<dbReference type="CDD" id="cd04301">
    <property type="entry name" value="NAT_SF"/>
    <property type="match status" value="1"/>
</dbReference>
<dbReference type="AlphaFoldDB" id="A0A1I3LKU9"/>
<dbReference type="InterPro" id="IPR000182">
    <property type="entry name" value="GNAT_dom"/>
</dbReference>
<gene>
    <name evidence="2" type="ORF">SAMN03080618_01525</name>
</gene>
<dbReference type="STRING" id="1121003.SAMN03080618_01525"/>
<dbReference type="Gene3D" id="3.40.630.30">
    <property type="match status" value="1"/>
</dbReference>
<dbReference type="InterPro" id="IPR016181">
    <property type="entry name" value="Acyl_CoA_acyltransferase"/>
</dbReference>
<dbReference type="Pfam" id="PF13527">
    <property type="entry name" value="Acetyltransf_9"/>
    <property type="match status" value="1"/>
</dbReference>
<evidence type="ECO:0000313" key="2">
    <source>
        <dbReference type="EMBL" id="SFI85378.1"/>
    </source>
</evidence>
<dbReference type="GO" id="GO:0016747">
    <property type="term" value="F:acyltransferase activity, transferring groups other than amino-acyl groups"/>
    <property type="evidence" value="ECO:0007669"/>
    <property type="project" value="InterPro"/>
</dbReference>
<dbReference type="OrthoDB" id="9797178at2"/>
<proteinExistence type="predicted"/>
<evidence type="ECO:0000313" key="3">
    <source>
        <dbReference type="Proteomes" id="UP000242763"/>
    </source>
</evidence>
<reference evidence="3" key="1">
    <citation type="submission" date="2016-10" db="EMBL/GenBank/DDBJ databases">
        <authorList>
            <person name="Varghese N."/>
            <person name="Submissions S."/>
        </authorList>
    </citation>
    <scope>NUCLEOTIDE SEQUENCE [LARGE SCALE GENOMIC DNA]</scope>
    <source>
        <strain evidence="3">DSM 21857</strain>
    </source>
</reference>
<dbReference type="SUPFAM" id="SSF55729">
    <property type="entry name" value="Acyl-CoA N-acyltransferases (Nat)"/>
    <property type="match status" value="1"/>
</dbReference>
<dbReference type="PROSITE" id="PS51186">
    <property type="entry name" value="GNAT"/>
    <property type="match status" value="1"/>
</dbReference>
<dbReference type="RefSeq" id="WP_091520530.1">
    <property type="nucleotide sequence ID" value="NZ_FORF01000007.1"/>
</dbReference>
<accession>A0A1I3LKU9</accession>
<evidence type="ECO:0000259" key="1">
    <source>
        <dbReference type="PROSITE" id="PS51186"/>
    </source>
</evidence>
<organism evidence="2 3">
    <name type="scientific">Aquamicrobium aerolatum DSM 21857</name>
    <dbReference type="NCBI Taxonomy" id="1121003"/>
    <lineage>
        <taxon>Bacteria</taxon>
        <taxon>Pseudomonadati</taxon>
        <taxon>Pseudomonadota</taxon>
        <taxon>Alphaproteobacteria</taxon>
        <taxon>Hyphomicrobiales</taxon>
        <taxon>Phyllobacteriaceae</taxon>
        <taxon>Aerobium</taxon>
    </lineage>
</organism>